<dbReference type="EMBL" id="AWNI01000008">
    <property type="protein sequence ID" value="ETS63751.1"/>
    <property type="molecule type" value="Genomic_DNA"/>
</dbReference>
<dbReference type="HOGENOM" id="CLU_009088_0_0_1"/>
<feature type="transmembrane region" description="Helical" evidence="2">
    <location>
        <begin position="755"/>
        <end position="779"/>
    </location>
</feature>
<sequence>MYKTGVILDAVSVQVHDKTAFDMRGLSRRSTVEGKQKEPNANPEIWAAQKIWLIKQAVEVLRGVRPQPALLRIDAVPGSAGFRIDQFGSLPSILQSLGLADSQQLTGASVISEQSVAISAASDFGLPSEHIVRRAWVSPVHLSQNSFCLSALLPQISHPTRSASASPTAPRLPQQDVLTHRDLAGHCFHPRSATNAAASMRATDRPSTSSILPLLHHPILKQQKEQELNPGQACLHIMSYAALNTQFDLPAPPPRSVFSTIRHVSGRAWFPDFTKESDPAAALQDFLRILFYPVLRNSTFVQLKVLSVLVAIIGVSIFLIILRRLYERSFWLFRLVSRSNGTLIVPNAITAFVAVESAFVILLIALCWEVIAWFQHGHSPKYIILWIGLTWLPLILGAWCTTVGIIYARPDALSFVSPQPGKPSSWALRLGITPTVVNVCVFTIPVVQTVSVVIPAVLAQRQFSMAFEHYRRWSAALPSGATLSRELLLDAQQIWFKVLDAAYYLSICMAVWEAWVCGLFICYCLAGGSLIAMLRDQLETLKSFKQNRSFSESFAVQKKSNPLPVRRASEVYAAPAMVPQAVAVGGDLEKQMFGTSDTGMLSVQAPPRSLSITSNTSDSATLVSGDTGFKRSPSFTAQNGKPAPGSHRGTSETNAAETAAQTASMYFTRDELENEDEPAQSFFPAVRPSAFERPTQAQTAAGKQNSHKRYLEKFYLNFVVQFAGLMMCILFFAVFCGKLITTWYSAWEANEFAMALQTALLVVAWVTVVLASVIIFAILSRTYEPVLSNFGAVTTSRSSGSRRASLVRANNAGSGGARKPGRRLSEAKSWALSTLSQLSSGEDRRSQDIGLDRVRHGRGNSRGGSFSGPGRSSLHGYSELDGEHVSPYVEQDPPSPKSQPLTLRKPTSSSTPDLQAAKPSARQPHEPRRQRSFRSASSSSKSNKASGVMVEQTVSTIVEDPAVEDYYRIERPSRAARTSPSKSDLSEQEIYTPHTLDGDLSTPGRFNSHWADSPATPATIWTPSTPSSTRPLMGADGKSPQLPDTVDAEGQEWVLHRSPSDAAPRPPRARRPTAGDDSVGLGIAMATTPWTAPSVWDSGEPDAALVQEDAEMRLRMASRPATGSSAKRS</sequence>
<keyword evidence="4" id="KW-1185">Reference proteome</keyword>
<feature type="compositionally biased region" description="Basic and acidic residues" evidence="1">
    <location>
        <begin position="841"/>
        <end position="854"/>
    </location>
</feature>
<evidence type="ECO:0000313" key="4">
    <source>
        <dbReference type="Proteomes" id="UP000019462"/>
    </source>
</evidence>
<evidence type="ECO:0000256" key="1">
    <source>
        <dbReference type="SAM" id="MobiDB-lite"/>
    </source>
</evidence>
<dbReference type="Proteomes" id="UP000019462">
    <property type="component" value="Unassembled WGS sequence"/>
</dbReference>
<comment type="caution">
    <text evidence="3">The sequence shown here is derived from an EMBL/GenBank/DDBJ whole genome shotgun (WGS) entry which is preliminary data.</text>
</comment>
<evidence type="ECO:0000256" key="2">
    <source>
        <dbReference type="SAM" id="Phobius"/>
    </source>
</evidence>
<feature type="compositionally biased region" description="Polar residues" evidence="1">
    <location>
        <begin position="1019"/>
        <end position="1030"/>
    </location>
</feature>
<feature type="region of interest" description="Disordered" evidence="1">
    <location>
        <begin position="994"/>
        <end position="1081"/>
    </location>
</feature>
<proteinExistence type="predicted"/>
<feature type="compositionally biased region" description="Polar residues" evidence="1">
    <location>
        <begin position="831"/>
        <end position="840"/>
    </location>
</feature>
<keyword evidence="2" id="KW-0472">Membrane</keyword>
<name>W3VSJ2_MOEAP</name>
<feature type="compositionally biased region" description="Polar residues" evidence="1">
    <location>
        <begin position="898"/>
        <end position="913"/>
    </location>
</feature>
<dbReference type="OrthoDB" id="3365284at2759"/>
<dbReference type="AlphaFoldDB" id="W3VSJ2"/>
<organism evidence="3 4">
    <name type="scientific">Moesziomyces aphidis</name>
    <name type="common">Pseudozyma aphidis</name>
    <dbReference type="NCBI Taxonomy" id="84754"/>
    <lineage>
        <taxon>Eukaryota</taxon>
        <taxon>Fungi</taxon>
        <taxon>Dikarya</taxon>
        <taxon>Basidiomycota</taxon>
        <taxon>Ustilaginomycotina</taxon>
        <taxon>Ustilaginomycetes</taxon>
        <taxon>Ustilaginales</taxon>
        <taxon>Ustilaginaceae</taxon>
        <taxon>Moesziomyces</taxon>
    </lineage>
</organism>
<gene>
    <name evidence="3" type="ORF">PaG_02067</name>
</gene>
<feature type="transmembrane region" description="Helical" evidence="2">
    <location>
        <begin position="428"/>
        <end position="458"/>
    </location>
</feature>
<feature type="transmembrane region" description="Helical" evidence="2">
    <location>
        <begin position="303"/>
        <end position="322"/>
    </location>
</feature>
<feature type="transmembrane region" description="Helical" evidence="2">
    <location>
        <begin position="343"/>
        <end position="371"/>
    </location>
</feature>
<keyword evidence="2" id="KW-0812">Transmembrane</keyword>
<protein>
    <submittedName>
        <fullName evidence="3">Uncharacterized protein</fullName>
    </submittedName>
</protein>
<feature type="transmembrane region" description="Helical" evidence="2">
    <location>
        <begin position="714"/>
        <end position="735"/>
    </location>
</feature>
<feature type="region of interest" description="Disordered" evidence="1">
    <location>
        <begin position="609"/>
        <end position="655"/>
    </location>
</feature>
<evidence type="ECO:0000313" key="3">
    <source>
        <dbReference type="EMBL" id="ETS63751.1"/>
    </source>
</evidence>
<feature type="transmembrane region" description="Helical" evidence="2">
    <location>
        <begin position="383"/>
        <end position="407"/>
    </location>
</feature>
<accession>W3VSJ2</accession>
<feature type="region of interest" description="Disordered" evidence="1">
    <location>
        <begin position="803"/>
        <end position="949"/>
    </location>
</feature>
<feature type="transmembrane region" description="Helical" evidence="2">
    <location>
        <begin position="501"/>
        <end position="534"/>
    </location>
</feature>
<feature type="compositionally biased region" description="Low complexity" evidence="1">
    <location>
        <begin position="933"/>
        <end position="946"/>
    </location>
</feature>
<reference evidence="3 4" key="1">
    <citation type="journal article" date="2014" name="Genome Announc.">
        <title>Genome sequence of the basidiomycetous fungus Pseudozyma aphidis DSM70725, an efficient producer of biosurfactant mannosylerythritol lipids.</title>
        <authorList>
            <person name="Lorenz S."/>
            <person name="Guenther M."/>
            <person name="Grumaz C."/>
            <person name="Rupp S."/>
            <person name="Zibek S."/>
            <person name="Sohn K."/>
        </authorList>
    </citation>
    <scope>NUCLEOTIDE SEQUENCE [LARGE SCALE GENOMIC DNA]</scope>
    <source>
        <strain evidence="4">ATCC 32657 / CBS 517.83 / DSM 70725 / JCM 10318 / NBRC 10182 / NRRL Y-7954 / St-0401</strain>
    </source>
</reference>
<feature type="compositionally biased region" description="Polar residues" evidence="1">
    <location>
        <begin position="610"/>
        <end position="624"/>
    </location>
</feature>
<keyword evidence="2" id="KW-1133">Transmembrane helix</keyword>